<dbReference type="GeneID" id="67025627"/>
<dbReference type="EMBL" id="CP059660">
    <property type="protein sequence ID" value="QRW18423.1"/>
    <property type="molecule type" value="Genomic_DNA"/>
</dbReference>
<gene>
    <name evidence="1" type="ORF">RhiXN_03347</name>
</gene>
<dbReference type="Proteomes" id="UP000650533">
    <property type="component" value="Chromosome 3"/>
</dbReference>
<name>A0A8H8NTC9_9AGAM</name>
<reference evidence="1" key="1">
    <citation type="submission" date="2020-05" db="EMBL/GenBank/DDBJ databases">
        <title>Evolutionary and genomic comparisons of hybrid uninucleate and nonhybrid Rhizoctonia fungi.</title>
        <authorList>
            <person name="Li C."/>
            <person name="Chen X."/>
        </authorList>
    </citation>
    <scope>NUCLEOTIDE SEQUENCE</scope>
    <source>
        <strain evidence="1">AG-1 IA</strain>
    </source>
</reference>
<sequence>MFLGPGELEIADESQAILATLTDISDTRTITLFITVHLRAPGLESRSAPLLDISIKHPTWLSRADYERLLASLPSYTGSPELEVQGAEDGRDWLMQIIEYFDSEDTKKSLLADLTNDSSTTDKIAPPTRTAITRAWFYLPSLSTRSKRDDMVRLAQIFDHWIRPCRETRPALYRSTQPNCPRRIYQRGQDGLVGGYSLSSEKDYGTTSRVRLSGTSI</sequence>
<accession>A0A8H8NTC9</accession>
<evidence type="ECO:0000313" key="2">
    <source>
        <dbReference type="Proteomes" id="UP000650533"/>
    </source>
</evidence>
<dbReference type="KEGG" id="rsx:RhiXN_03347"/>
<protein>
    <submittedName>
        <fullName evidence="1">Uncharacterized protein</fullName>
    </submittedName>
</protein>
<organism evidence="1 2">
    <name type="scientific">Rhizoctonia solani</name>
    <dbReference type="NCBI Taxonomy" id="456999"/>
    <lineage>
        <taxon>Eukaryota</taxon>
        <taxon>Fungi</taxon>
        <taxon>Dikarya</taxon>
        <taxon>Basidiomycota</taxon>
        <taxon>Agaricomycotina</taxon>
        <taxon>Agaricomycetes</taxon>
        <taxon>Cantharellales</taxon>
        <taxon>Ceratobasidiaceae</taxon>
        <taxon>Rhizoctonia</taxon>
    </lineage>
</organism>
<dbReference type="RefSeq" id="XP_043178660.1">
    <property type="nucleotide sequence ID" value="XM_043323164.1"/>
</dbReference>
<proteinExistence type="predicted"/>
<dbReference type="AlphaFoldDB" id="A0A8H8NTC9"/>
<evidence type="ECO:0000313" key="1">
    <source>
        <dbReference type="EMBL" id="QRW18423.1"/>
    </source>
</evidence>